<protein>
    <submittedName>
        <fullName evidence="3">ABC transporter substrate-binding protein</fullName>
    </submittedName>
</protein>
<organism evidence="3">
    <name type="scientific">mine drainage metagenome</name>
    <dbReference type="NCBI Taxonomy" id="410659"/>
    <lineage>
        <taxon>unclassified sequences</taxon>
        <taxon>metagenomes</taxon>
        <taxon>ecological metagenomes</taxon>
    </lineage>
</organism>
<dbReference type="InterPro" id="IPR000914">
    <property type="entry name" value="SBP_5_dom"/>
</dbReference>
<reference evidence="3" key="2">
    <citation type="journal article" date="2014" name="ISME J.">
        <title>Microbial stratification in low pH oxic and suboxic macroscopic growths along an acid mine drainage.</title>
        <authorList>
            <person name="Mendez-Garcia C."/>
            <person name="Mesa V."/>
            <person name="Sprenger R.R."/>
            <person name="Richter M."/>
            <person name="Diez M.S."/>
            <person name="Solano J."/>
            <person name="Bargiela R."/>
            <person name="Golyshina O.V."/>
            <person name="Manteca A."/>
            <person name="Ramos J.L."/>
            <person name="Gallego J.R."/>
            <person name="Llorente I."/>
            <person name="Martins Dos Santos V.A."/>
            <person name="Jensen O.N."/>
            <person name="Pelaez A.I."/>
            <person name="Sanchez J."/>
            <person name="Ferrer M."/>
        </authorList>
    </citation>
    <scope>NUCLEOTIDE SEQUENCE</scope>
</reference>
<proteinExistence type="predicted"/>
<feature type="non-terminal residue" evidence="3">
    <location>
        <position position="108"/>
    </location>
</feature>
<evidence type="ECO:0000313" key="3">
    <source>
        <dbReference type="EMBL" id="EQD28080.1"/>
    </source>
</evidence>
<dbReference type="EMBL" id="AUZX01015780">
    <property type="protein sequence ID" value="EQD28080.1"/>
    <property type="molecule type" value="Genomic_DNA"/>
</dbReference>
<evidence type="ECO:0000259" key="2">
    <source>
        <dbReference type="Pfam" id="PF00496"/>
    </source>
</evidence>
<sequence length="108" mass="11465">MEPTGTLNTQEGEVIASEAAQAGFNVTVQSTEFTTALAAAESGNYEMFAIGWSGRIDPDQNITPFYAAGSALNYTGVQDPTLQSLLVQGRTATTVSARKAIYAQVEQR</sequence>
<dbReference type="InterPro" id="IPR039424">
    <property type="entry name" value="SBP_5"/>
</dbReference>
<evidence type="ECO:0000256" key="1">
    <source>
        <dbReference type="ARBA" id="ARBA00022729"/>
    </source>
</evidence>
<dbReference type="AlphaFoldDB" id="T0ZEM3"/>
<keyword evidence="1" id="KW-0732">Signal</keyword>
<dbReference type="PANTHER" id="PTHR30290:SF38">
    <property type="entry name" value="D,D-DIPEPTIDE-BINDING PERIPLASMIC PROTEIN DDPA-RELATED"/>
    <property type="match status" value="1"/>
</dbReference>
<reference evidence="3" key="1">
    <citation type="submission" date="2013-08" db="EMBL/GenBank/DDBJ databases">
        <authorList>
            <person name="Mendez C."/>
            <person name="Richter M."/>
            <person name="Ferrer M."/>
            <person name="Sanchez J."/>
        </authorList>
    </citation>
    <scope>NUCLEOTIDE SEQUENCE</scope>
</reference>
<dbReference type="PANTHER" id="PTHR30290">
    <property type="entry name" value="PERIPLASMIC BINDING COMPONENT OF ABC TRANSPORTER"/>
    <property type="match status" value="1"/>
</dbReference>
<accession>T0ZEM3</accession>
<comment type="caution">
    <text evidence="3">The sequence shown here is derived from an EMBL/GenBank/DDBJ whole genome shotgun (WGS) entry which is preliminary data.</text>
</comment>
<feature type="domain" description="Solute-binding protein family 5" evidence="2">
    <location>
        <begin position="5"/>
        <end position="69"/>
    </location>
</feature>
<dbReference type="Gene3D" id="3.10.105.10">
    <property type="entry name" value="Dipeptide-binding Protein, Domain 3"/>
    <property type="match status" value="1"/>
</dbReference>
<dbReference type="GO" id="GO:0015833">
    <property type="term" value="P:peptide transport"/>
    <property type="evidence" value="ECO:0007669"/>
    <property type="project" value="TreeGrafter"/>
</dbReference>
<gene>
    <name evidence="3" type="ORF">B1A_21351</name>
</gene>
<dbReference type="Pfam" id="PF00496">
    <property type="entry name" value="SBP_bac_5"/>
    <property type="match status" value="1"/>
</dbReference>
<dbReference type="GO" id="GO:1904680">
    <property type="term" value="F:peptide transmembrane transporter activity"/>
    <property type="evidence" value="ECO:0007669"/>
    <property type="project" value="TreeGrafter"/>
</dbReference>
<name>T0ZEM3_9ZZZZ</name>
<dbReference type="SUPFAM" id="SSF53850">
    <property type="entry name" value="Periplasmic binding protein-like II"/>
    <property type="match status" value="1"/>
</dbReference>